<evidence type="ECO:0000313" key="1">
    <source>
        <dbReference type="EMBL" id="WEX80753.1"/>
    </source>
</evidence>
<proteinExistence type="predicted"/>
<protein>
    <submittedName>
        <fullName evidence="1">Uncharacterized protein</fullName>
    </submittedName>
</protein>
<keyword evidence="2" id="KW-1185">Reference proteome</keyword>
<gene>
    <name evidence="1" type="ORF">PYH38_000034</name>
</gene>
<reference evidence="1 2" key="1">
    <citation type="submission" date="2023-03" db="EMBL/GenBank/DDBJ databases">
        <authorList>
            <person name="Kaur S."/>
            <person name="Espinosa-Saiz D."/>
            <person name="Velazquez E."/>
            <person name="Menendez E."/>
            <person name="diCenzo G.C."/>
        </authorList>
    </citation>
    <scope>NUCLEOTIDE SEQUENCE [LARGE SCALE GENOMIC DNA]</scope>
    <source>
        <strain evidence="1 2">LMG 27395</strain>
    </source>
</reference>
<evidence type="ECO:0000313" key="2">
    <source>
        <dbReference type="Proteomes" id="UP001235547"/>
    </source>
</evidence>
<organism evidence="1 2">
    <name type="scientific">Sinorhizobium numidicum</name>
    <dbReference type="NCBI Taxonomy" id="680248"/>
    <lineage>
        <taxon>Bacteria</taxon>
        <taxon>Pseudomonadati</taxon>
        <taxon>Pseudomonadota</taxon>
        <taxon>Alphaproteobacteria</taxon>
        <taxon>Hyphomicrobiales</taxon>
        <taxon>Rhizobiaceae</taxon>
        <taxon>Sinorhizobium/Ensifer group</taxon>
        <taxon>Sinorhizobium</taxon>
    </lineage>
</organism>
<dbReference type="Proteomes" id="UP001235547">
    <property type="component" value="Chromosome 2"/>
</dbReference>
<dbReference type="EMBL" id="CP120370">
    <property type="protein sequence ID" value="WEX80753.1"/>
    <property type="molecule type" value="Genomic_DNA"/>
</dbReference>
<accession>A0ABY8CU45</accession>
<sequence>MTTEIDRGRPRPGAIPAAFSWIPLDRADALNHEPNPSRNIDNIDLKAGWPPRILEATSITPVETFSSPHYCSLRTRRRNIDAALAHPEVSKLLTGRWEVLGCNVVSERSQVATRRVRAHFFSYSANRIIEVCLDDLEVTAVAVKAPHEYPESPIEMAQAISVARNSPQLNGKVDGMDAHAILQVRADAFATGASTRCMLVIFTEKNDPTRELPVQYSAMVDLRAQSLMYVAFPCDEPGSPCGKRQAQ</sequence>
<dbReference type="RefSeq" id="WP_280731472.1">
    <property type="nucleotide sequence ID" value="NZ_CP120367.1"/>
</dbReference>
<name>A0ABY8CU45_9HYPH</name>